<evidence type="ECO:0000313" key="2">
    <source>
        <dbReference type="Proteomes" id="UP000812966"/>
    </source>
</evidence>
<gene>
    <name evidence="1" type="ORF">FFLO_05336</name>
</gene>
<evidence type="ECO:0000313" key="1">
    <source>
        <dbReference type="EMBL" id="KAG7529888.1"/>
    </source>
</evidence>
<dbReference type="Proteomes" id="UP000812966">
    <property type="component" value="Unassembled WGS sequence"/>
</dbReference>
<keyword evidence="2" id="KW-1185">Reference proteome</keyword>
<dbReference type="Pfam" id="PF03069">
    <property type="entry name" value="FmdA_AmdA"/>
    <property type="match status" value="1"/>
</dbReference>
<sequence>MSKEIPTIVKVDPKKGAIGQQGLHNRWHPLVPAFATVEPGQVFRMECAEWTGGQVLNTDNADDIKNLDLSQIHYLSGPIAVKGAKPGDALVVDILDVTPFPDHSWGYSGIFEKDNGAGLFAQEMDSKAAKAIWDFEGIYATSRHIPGVRFAGVSHPGLIGTAPSQELLDTWNEREAALESTNLDKCCPKAHLPLAKGTYVGSSSDLSSEVYDKIAAEGARTIPPREHGGNCDIKNLSRGSRCYFPVYVDEAKLSLGDLHFSQGDGELTFCGAIEMAGIITLKCDIIKGGVEKFALKQPIFVPGPMDPMYSQKLVFEGISVDVNGDGSQHHLDATVAFKQATYRTLDYLMLLGYTREQALLFLTAAPIDCHVASLVDTPNACVTMAIPVAIFDRDIMPNPDGLEKRDYGQCAIRSDGEFVSVRESQILRS</sequence>
<evidence type="ECO:0008006" key="3">
    <source>
        <dbReference type="Google" id="ProtNLM"/>
    </source>
</evidence>
<dbReference type="NCBIfam" id="NF045496">
    <property type="entry name" value="FormamaseFmdA"/>
    <property type="match status" value="1"/>
</dbReference>
<comment type="caution">
    <text evidence="1">The sequence shown here is derived from an EMBL/GenBank/DDBJ whole genome shotgun (WGS) entry which is preliminary data.</text>
</comment>
<dbReference type="InterPro" id="IPR054833">
    <property type="entry name" value="FormamaseFmdA"/>
</dbReference>
<dbReference type="PANTHER" id="PTHR31891:SF1">
    <property type="entry name" value="FORMAMIDASE C869.04-RELATED"/>
    <property type="match status" value="1"/>
</dbReference>
<dbReference type="InterPro" id="IPR004304">
    <property type="entry name" value="FmdA_AmdA"/>
</dbReference>
<dbReference type="GO" id="GO:0016811">
    <property type="term" value="F:hydrolase activity, acting on carbon-nitrogen (but not peptide) bonds, in linear amides"/>
    <property type="evidence" value="ECO:0007669"/>
    <property type="project" value="InterPro"/>
</dbReference>
<dbReference type="EMBL" id="JABELV010000132">
    <property type="protein sequence ID" value="KAG7529888.1"/>
    <property type="molecule type" value="Genomic_DNA"/>
</dbReference>
<protein>
    <recommendedName>
        <fullName evidence="3">Formamidase</fullName>
    </recommendedName>
</protein>
<dbReference type="AlphaFoldDB" id="A0A8K0NRF7"/>
<dbReference type="SUPFAM" id="SSF141130">
    <property type="entry name" value="Acetamidase/Formamidase-like"/>
    <property type="match status" value="1"/>
</dbReference>
<organism evidence="1 2">
    <name type="scientific">Filobasidium floriforme</name>
    <dbReference type="NCBI Taxonomy" id="5210"/>
    <lineage>
        <taxon>Eukaryota</taxon>
        <taxon>Fungi</taxon>
        <taxon>Dikarya</taxon>
        <taxon>Basidiomycota</taxon>
        <taxon>Agaricomycotina</taxon>
        <taxon>Tremellomycetes</taxon>
        <taxon>Filobasidiales</taxon>
        <taxon>Filobasidiaceae</taxon>
        <taxon>Filobasidium</taxon>
    </lineage>
</organism>
<accession>A0A8K0NRF7</accession>
<dbReference type="Gene3D" id="2.60.120.580">
    <property type="entry name" value="Acetamidase/Formamidase-like domains"/>
    <property type="match status" value="1"/>
</dbReference>
<dbReference type="PANTHER" id="PTHR31891">
    <property type="entry name" value="FORMAMIDASE C869.04-RELATED"/>
    <property type="match status" value="1"/>
</dbReference>
<proteinExistence type="predicted"/>
<reference evidence="1" key="1">
    <citation type="submission" date="2020-04" db="EMBL/GenBank/DDBJ databases">
        <title>Analysis of mating type loci in Filobasidium floriforme.</title>
        <authorList>
            <person name="Nowrousian M."/>
        </authorList>
    </citation>
    <scope>NUCLEOTIDE SEQUENCE</scope>
    <source>
        <strain evidence="1">CBS 6242</strain>
    </source>
</reference>
<name>A0A8K0NRF7_9TREE</name>